<dbReference type="EMBL" id="LR797343">
    <property type="protein sequence ID" value="CAB4203894.1"/>
    <property type="molecule type" value="Genomic_DNA"/>
</dbReference>
<feature type="region of interest" description="Disordered" evidence="1">
    <location>
        <begin position="1"/>
        <end position="29"/>
    </location>
</feature>
<gene>
    <name evidence="3" type="ORF">UFOVP1116_46</name>
    <name evidence="4" type="ORF">UFOVP1391_16</name>
    <name evidence="5" type="ORF">UFOVP1480_43</name>
    <name evidence="6" type="ORF">UFOVP1568_9</name>
</gene>
<feature type="transmembrane region" description="Helical" evidence="2">
    <location>
        <begin position="122"/>
        <end position="140"/>
    </location>
</feature>
<dbReference type="EMBL" id="LR798405">
    <property type="protein sequence ID" value="CAB5229706.1"/>
    <property type="molecule type" value="Genomic_DNA"/>
</dbReference>
<sequence>MNRDRSKSSKSDRARQHDPNASARRSYHRSRRNLFDNWAQGPSTRTESNASIRSAADLLGSCSSGWISVYLRCVADGTITLYRSETEPLRNEMRHHKPKHWICKAWNRICTSASVARSINPTLWAIIDVLFVAFFLWLIINACKK</sequence>
<proteinExistence type="predicted"/>
<keyword evidence="2" id="KW-1133">Transmembrane helix</keyword>
<evidence type="ECO:0000256" key="1">
    <source>
        <dbReference type="SAM" id="MobiDB-lite"/>
    </source>
</evidence>
<evidence type="ECO:0000313" key="3">
    <source>
        <dbReference type="EMBL" id="CAB4184900.1"/>
    </source>
</evidence>
<evidence type="ECO:0000313" key="4">
    <source>
        <dbReference type="EMBL" id="CAB4203894.1"/>
    </source>
</evidence>
<keyword evidence="2" id="KW-0812">Transmembrane</keyword>
<organism evidence="5">
    <name type="scientific">uncultured Caudovirales phage</name>
    <dbReference type="NCBI Taxonomy" id="2100421"/>
    <lineage>
        <taxon>Viruses</taxon>
        <taxon>Duplodnaviria</taxon>
        <taxon>Heunggongvirae</taxon>
        <taxon>Uroviricota</taxon>
        <taxon>Caudoviricetes</taxon>
        <taxon>Peduoviridae</taxon>
        <taxon>Maltschvirus</taxon>
        <taxon>Maltschvirus maltsch</taxon>
    </lineage>
</organism>
<reference evidence="5" key="1">
    <citation type="submission" date="2020-05" db="EMBL/GenBank/DDBJ databases">
        <authorList>
            <person name="Chiriac C."/>
            <person name="Salcher M."/>
            <person name="Ghai R."/>
            <person name="Kavagutti S V."/>
        </authorList>
    </citation>
    <scope>NUCLEOTIDE SEQUENCE</scope>
</reference>
<dbReference type="EMBL" id="LR797430">
    <property type="protein sequence ID" value="CAB4215702.1"/>
    <property type="molecule type" value="Genomic_DNA"/>
</dbReference>
<protein>
    <submittedName>
        <fullName evidence="5">Uncharacterized protein</fullName>
    </submittedName>
</protein>
<keyword evidence="2" id="KW-0472">Membrane</keyword>
<evidence type="ECO:0000313" key="5">
    <source>
        <dbReference type="EMBL" id="CAB4215702.1"/>
    </source>
</evidence>
<evidence type="ECO:0000313" key="6">
    <source>
        <dbReference type="EMBL" id="CAB5229706.1"/>
    </source>
</evidence>
<name>A0A6J5SNT2_9CAUD</name>
<feature type="compositionally biased region" description="Basic and acidic residues" evidence="1">
    <location>
        <begin position="1"/>
        <end position="18"/>
    </location>
</feature>
<dbReference type="EMBL" id="LR797066">
    <property type="protein sequence ID" value="CAB4184900.1"/>
    <property type="molecule type" value="Genomic_DNA"/>
</dbReference>
<accession>A0A6J5SNT2</accession>
<evidence type="ECO:0000256" key="2">
    <source>
        <dbReference type="SAM" id="Phobius"/>
    </source>
</evidence>